<dbReference type="Pfam" id="PF25990">
    <property type="entry name" value="Beta-barrel_YknX"/>
    <property type="match status" value="1"/>
</dbReference>
<evidence type="ECO:0000256" key="4">
    <source>
        <dbReference type="SAM" id="Phobius"/>
    </source>
</evidence>
<name>A0A7V7QLS5_9FIRM</name>
<keyword evidence="4" id="KW-0472">Membrane</keyword>
<dbReference type="InterPro" id="IPR058636">
    <property type="entry name" value="Beta-barrel_YknX"/>
</dbReference>
<sequence length="538" mass="59410">MIKLKQIHKKKKIIYLGIVILVTAGIIIGWNQSAKGKSGETTQIPISVESLTKKDLSKVIGVSGVVESENVSKITTSITSKVKELNIHPGDKVNEGDMLCVFDDETIKAEIKKLEESIAKNKKLDEYQAGMNQRALTNAKEEQSRQVDKANSNISQAQSDLDSASNHVSECEDKINSIRDEIKSTKKKIKKLKEKKKTLKSEENEEKIQKIESQIVELKANLDSLEANYTEAESELASLRESEKSAQRVVDEAQENLESVEASTSQSVQEQVDNINTSKFKTNDNDSEAQLEKLKTNLASTVINAPISGTITYLNLEKGSPASEGVIMKIEDTDSLKISVRIKEYDILNIKEGMKAMVTCDAIPDTTMEGVVSKIYLTPIATDSNASSDSSNTREYAAEIKLNETYSNLLIGMNVKAKIVLEENKDVFAVPYESVTTNSNNEMIVYVAMDDKKGSYFVKAIPVEKGIETDYYAAISSKELEEGMFIITTPEMVSEKSTISIQPTSENIDTESSINTQQETQKEEQSNESQDSDSSGGL</sequence>
<reference evidence="7 8" key="1">
    <citation type="submission" date="2019-09" db="EMBL/GenBank/DDBJ databases">
        <authorList>
            <person name="Valk L.C."/>
        </authorList>
    </citation>
    <scope>NUCLEOTIDE SEQUENCE [LARGE SCALE GENOMIC DNA]</scope>
    <source>
        <strain evidence="7">GalUA</strain>
    </source>
</reference>
<keyword evidence="4" id="KW-0812">Transmembrane</keyword>
<comment type="caution">
    <text evidence="7">The sequence shown here is derived from an EMBL/GenBank/DDBJ whole genome shotgun (WGS) entry which is preliminary data.</text>
</comment>
<organism evidence="7 8">
    <name type="scientific">Candidatus Galacturonatibacter soehngenii</name>
    <dbReference type="NCBI Taxonomy" id="2307010"/>
    <lineage>
        <taxon>Bacteria</taxon>
        <taxon>Bacillati</taxon>
        <taxon>Bacillota</taxon>
        <taxon>Clostridia</taxon>
        <taxon>Lachnospirales</taxon>
        <taxon>Lachnospiraceae</taxon>
        <taxon>Candidatus Galacturonatibacter</taxon>
    </lineage>
</organism>
<feature type="compositionally biased region" description="Polar residues" evidence="3">
    <location>
        <begin position="496"/>
        <end position="519"/>
    </location>
</feature>
<feature type="compositionally biased region" description="Basic and acidic residues" evidence="3">
    <location>
        <begin position="139"/>
        <end position="148"/>
    </location>
</feature>
<feature type="compositionally biased region" description="Polar residues" evidence="3">
    <location>
        <begin position="149"/>
        <end position="168"/>
    </location>
</feature>
<dbReference type="AlphaFoldDB" id="A0A7V7QLS5"/>
<dbReference type="PANTHER" id="PTHR32347:SF14">
    <property type="entry name" value="EFFLUX SYSTEM COMPONENT YKNX-RELATED"/>
    <property type="match status" value="1"/>
</dbReference>
<evidence type="ECO:0000256" key="1">
    <source>
        <dbReference type="ARBA" id="ARBA00004196"/>
    </source>
</evidence>
<evidence type="ECO:0000313" key="8">
    <source>
        <dbReference type="Proteomes" id="UP000461768"/>
    </source>
</evidence>
<evidence type="ECO:0000313" key="7">
    <source>
        <dbReference type="EMBL" id="KAB1439496.1"/>
    </source>
</evidence>
<feature type="compositionally biased region" description="Low complexity" evidence="3">
    <location>
        <begin position="527"/>
        <end position="538"/>
    </location>
</feature>
<evidence type="ECO:0000256" key="2">
    <source>
        <dbReference type="ARBA" id="ARBA00023054"/>
    </source>
</evidence>
<dbReference type="InterPro" id="IPR058625">
    <property type="entry name" value="MdtA-like_BSH"/>
</dbReference>
<dbReference type="GO" id="GO:0030313">
    <property type="term" value="C:cell envelope"/>
    <property type="evidence" value="ECO:0007669"/>
    <property type="project" value="UniProtKB-SubCell"/>
</dbReference>
<feature type="transmembrane region" description="Helical" evidence="4">
    <location>
        <begin position="12"/>
        <end position="30"/>
    </location>
</feature>
<dbReference type="PANTHER" id="PTHR32347">
    <property type="entry name" value="EFFLUX SYSTEM COMPONENT YKNX-RELATED"/>
    <property type="match status" value="1"/>
</dbReference>
<evidence type="ECO:0000259" key="6">
    <source>
        <dbReference type="Pfam" id="PF25990"/>
    </source>
</evidence>
<keyword evidence="4" id="KW-1133">Transmembrane helix</keyword>
<protein>
    <submittedName>
        <fullName evidence="7">HlyD family efflux transporter periplasmic adaptor subunit</fullName>
    </submittedName>
</protein>
<dbReference type="RefSeq" id="WP_151142045.1">
    <property type="nucleotide sequence ID" value="NZ_WAGX01000004.1"/>
</dbReference>
<feature type="domain" description="YknX-like beta-barrel" evidence="6">
    <location>
        <begin position="337"/>
        <end position="419"/>
    </location>
</feature>
<feature type="domain" description="Multidrug resistance protein MdtA-like barrel-sandwich hybrid" evidence="5">
    <location>
        <begin position="72"/>
        <end position="325"/>
    </location>
</feature>
<dbReference type="OrthoDB" id="1653022at2"/>
<dbReference type="SUPFAM" id="SSF111369">
    <property type="entry name" value="HlyD-like secretion proteins"/>
    <property type="match status" value="2"/>
</dbReference>
<dbReference type="Gene3D" id="2.40.30.170">
    <property type="match status" value="1"/>
</dbReference>
<dbReference type="Proteomes" id="UP000461768">
    <property type="component" value="Unassembled WGS sequence"/>
</dbReference>
<feature type="region of interest" description="Disordered" evidence="3">
    <location>
        <begin position="496"/>
        <end position="538"/>
    </location>
</feature>
<dbReference type="Pfam" id="PF25917">
    <property type="entry name" value="BSH_RND"/>
    <property type="match status" value="1"/>
</dbReference>
<dbReference type="EMBL" id="WAGX01000004">
    <property type="protein sequence ID" value="KAB1439496.1"/>
    <property type="molecule type" value="Genomic_DNA"/>
</dbReference>
<evidence type="ECO:0000256" key="3">
    <source>
        <dbReference type="SAM" id="MobiDB-lite"/>
    </source>
</evidence>
<dbReference type="InterPro" id="IPR050465">
    <property type="entry name" value="UPF0194_transport"/>
</dbReference>
<dbReference type="Gene3D" id="2.40.50.100">
    <property type="match status" value="1"/>
</dbReference>
<keyword evidence="2" id="KW-0175">Coiled coil</keyword>
<keyword evidence="8" id="KW-1185">Reference proteome</keyword>
<comment type="subcellular location">
    <subcellularLocation>
        <location evidence="1">Cell envelope</location>
    </subcellularLocation>
</comment>
<reference evidence="7 8" key="2">
    <citation type="submission" date="2020-02" db="EMBL/GenBank/DDBJ databases">
        <title>Candidatus Galacturonibacter soehngenii shows hetero-acetogenic catabolism of galacturonic acid but lacks a canonical carbon monoxide dehydrogenase/acetyl-CoA synthase complex.</title>
        <authorList>
            <person name="Diender M."/>
            <person name="Stouten G.R."/>
            <person name="Petersen J.F."/>
            <person name="Nielsen P.H."/>
            <person name="Dueholm M.S."/>
            <person name="Pronk J.T."/>
            <person name="Van Loosdrecht M.C.M."/>
        </authorList>
    </citation>
    <scope>NUCLEOTIDE SEQUENCE [LARGE SCALE GENOMIC DNA]</scope>
    <source>
        <strain evidence="7">GalUA</strain>
    </source>
</reference>
<gene>
    <name evidence="7" type="ORF">F7O84_03635</name>
</gene>
<dbReference type="Gene3D" id="1.10.287.470">
    <property type="entry name" value="Helix hairpin bin"/>
    <property type="match status" value="1"/>
</dbReference>
<feature type="region of interest" description="Disordered" evidence="3">
    <location>
        <begin position="138"/>
        <end position="168"/>
    </location>
</feature>
<evidence type="ECO:0000259" key="5">
    <source>
        <dbReference type="Pfam" id="PF25917"/>
    </source>
</evidence>
<accession>A0A7V7QLS5</accession>
<proteinExistence type="predicted"/>